<dbReference type="InterPro" id="IPR010297">
    <property type="entry name" value="DUF900_hydrolase"/>
</dbReference>
<dbReference type="InterPro" id="IPR014586">
    <property type="entry name" value="UCP033909"/>
</dbReference>
<comment type="caution">
    <text evidence="2">The sequence shown here is derived from an EMBL/GenBank/DDBJ whole genome shotgun (WGS) entry which is preliminary data.</text>
</comment>
<organism evidence="2 3">
    <name type="scientific">Mesorhizobium album</name>
    <dbReference type="NCBI Taxonomy" id="3072314"/>
    <lineage>
        <taxon>Bacteria</taxon>
        <taxon>Pseudomonadati</taxon>
        <taxon>Pseudomonadota</taxon>
        <taxon>Alphaproteobacteria</taxon>
        <taxon>Hyphomicrobiales</taxon>
        <taxon>Phyllobacteriaceae</taxon>
        <taxon>Mesorhizobium</taxon>
    </lineage>
</organism>
<dbReference type="EMBL" id="JAVIIW010000002">
    <property type="protein sequence ID" value="MDX8477298.1"/>
    <property type="molecule type" value="Genomic_DNA"/>
</dbReference>
<accession>A0ABU4XRE6</accession>
<dbReference type="Gene3D" id="3.40.50.1820">
    <property type="entry name" value="alpha/beta hydrolase"/>
    <property type="match status" value="1"/>
</dbReference>
<proteinExistence type="predicted"/>
<dbReference type="GO" id="GO:0016787">
    <property type="term" value="F:hydrolase activity"/>
    <property type="evidence" value="ECO:0007669"/>
    <property type="project" value="UniProtKB-KW"/>
</dbReference>
<evidence type="ECO:0000313" key="2">
    <source>
        <dbReference type="EMBL" id="MDX8477298.1"/>
    </source>
</evidence>
<gene>
    <name evidence="2" type="ORF">RFN28_02255</name>
</gene>
<protein>
    <submittedName>
        <fullName evidence="2">Alpha/beta hydrolase</fullName>
    </submittedName>
</protein>
<keyword evidence="3" id="KW-1185">Reference proteome</keyword>
<dbReference type="RefSeq" id="WP_320285746.1">
    <property type="nucleotide sequence ID" value="NZ_JAVIIW010000002.1"/>
</dbReference>
<evidence type="ECO:0000313" key="3">
    <source>
        <dbReference type="Proteomes" id="UP001287059"/>
    </source>
</evidence>
<dbReference type="PANTHER" id="PTHR36513:SF1">
    <property type="entry name" value="TRANSMEMBRANE PROTEIN"/>
    <property type="match status" value="1"/>
</dbReference>
<dbReference type="PIRSF" id="PIRSF033909">
    <property type="entry name" value="UCP033909"/>
    <property type="match status" value="1"/>
</dbReference>
<dbReference type="Pfam" id="PF05990">
    <property type="entry name" value="DUF900"/>
    <property type="match status" value="1"/>
</dbReference>
<feature type="region of interest" description="Disordered" evidence="1">
    <location>
        <begin position="385"/>
        <end position="408"/>
    </location>
</feature>
<dbReference type="SUPFAM" id="SSF53474">
    <property type="entry name" value="alpha/beta-Hydrolases"/>
    <property type="match status" value="1"/>
</dbReference>
<keyword evidence="2" id="KW-0378">Hydrolase</keyword>
<dbReference type="PROSITE" id="PS51257">
    <property type="entry name" value="PROKAR_LIPOPROTEIN"/>
    <property type="match status" value="1"/>
</dbReference>
<dbReference type="Proteomes" id="UP001287059">
    <property type="component" value="Unassembled WGS sequence"/>
</dbReference>
<reference evidence="2 3" key="1">
    <citation type="submission" date="2023-08" db="EMBL/GenBank/DDBJ databases">
        <title>Implementing the SeqCode for naming new Mesorhizobium species isolated from Vachellia karroo root nodules.</title>
        <authorList>
            <person name="Van Lill M."/>
        </authorList>
    </citation>
    <scope>NUCLEOTIDE SEQUENCE [LARGE SCALE GENOMIC DNA]</scope>
    <source>
        <strain evidence="2 3">VK24D</strain>
    </source>
</reference>
<sequence length="408" mass="43752">MARSKSARWRGAGSISAVFLTLTACGTGPEGVLAPIPANLVSPAASDVTMLVATSRKPSGDPATLFTGERSPALSLTDLTISIPPNRAPGTVEWPKKLPPDPRKDFAVVAAKNLSIPKAHKWLHSHNSNGRVLVFVHGFNNRYEDSVFRFAQFVHDSRAKVVPVLFTWPSRASVLGYNYDKESTNFSRTAFERTLKALADDRGVTDVTVMAHSMGTWLAMESLRQMALEDGRVSPKIRNVILASPDLDVDVFGRQWTELGPKKPKFTITVSRDDRALAVSRLIAGNVDRVGQADPSKEPYKSKLQAAGITVLDLTDVKTADRLNHSKFAESPEIVQLLGAQLASGQTLTDQRVGLGDELGLVVAGTVDTIGNAAASTVSAPIAAVEGNTNKPPPDDLETILKGDATTQ</sequence>
<evidence type="ECO:0000256" key="1">
    <source>
        <dbReference type="SAM" id="MobiDB-lite"/>
    </source>
</evidence>
<dbReference type="PANTHER" id="PTHR36513">
    <property type="entry name" value="ABC TRANSMEMBRANE TYPE-1 DOMAIN-CONTAINING PROTEIN"/>
    <property type="match status" value="1"/>
</dbReference>
<dbReference type="InterPro" id="IPR029058">
    <property type="entry name" value="AB_hydrolase_fold"/>
</dbReference>
<name>A0ABU4XRE6_9HYPH</name>